<evidence type="ECO:0008006" key="4">
    <source>
        <dbReference type="Google" id="ProtNLM"/>
    </source>
</evidence>
<proteinExistence type="predicted"/>
<name>A0A427AZN3_ENSVE</name>
<dbReference type="SUPFAM" id="SSF48371">
    <property type="entry name" value="ARM repeat"/>
    <property type="match status" value="1"/>
</dbReference>
<accession>A0A427AZN3</accession>
<dbReference type="SUPFAM" id="SSF49899">
    <property type="entry name" value="Concanavalin A-like lectins/glucanases"/>
    <property type="match status" value="1"/>
</dbReference>
<dbReference type="EMBL" id="AMZH03000842">
    <property type="protein sequence ID" value="RRT81723.1"/>
    <property type="molecule type" value="Genomic_DNA"/>
</dbReference>
<evidence type="ECO:0000313" key="3">
    <source>
        <dbReference type="Proteomes" id="UP000287651"/>
    </source>
</evidence>
<sequence>MHSSSYLWLCLCDGLRGLLSLVFIQVEGSIVHIMKALASQPSAAQSLIEDDSLQLLFHMVANGSSNVFSQFRDGLVPLHTIQLHRHAMQVFFLSFMIGIRKSIKIIRVLLMAVKDFSPEKGDAAYTMGIVDLLLECVELSHRPGPAESAGGKASRSTQNKGTSYRSLTAFDRLNDEEKGNAKVKDLEAIQTLQDIFLKADNVELQAEVLNRMFKIFSCHLDNYMLCQQLRTLPLFILNMAGFPDSLQEIVLKILEYAVTVVNCIPEQELLSLCCLLQQPITASLKHTILAFFVKLLSFDQKFKKVLREVGVLEVLLDDLKQHKYFSGVEQQNRIYSGLDTKSSSVSFKKHMDNKDAILSSPNLVGSGSGKFPVFEDESTIAIAWDCLFSLLRRAEANQQSFRSSNGVSIILPFLISDCHRSGVLRLLSCLIIEDALQNIELPDIQSSMNIFCFLMRAITAGVSNNALNRLRLHAIMSSQTFYDLLCESGLLCVECEKHVIQLLFELALEIVLPPSAVHQEEKPSLDMSEDEPNSFLTVSLGISRFDGERIYNASAVGVLIRSLLLFTPKVQLDILKFIEKLARAGPFNQENLTSVGQLLVDMMEKLVQMEDIRSDSVSLAPYVEMDMSKVGHSSIQVSLGERTWPPAAGYSFVCWFQYHNLLKSQVKESEQASRTGSGKRNVSSGQMLRIFSVGAINDGNTLYAEICLQDNGVLTLATSNSCSLAFPGIEMEEGRWHHLAVVHSKPNALAGLFQASVAYLYVNGKLIHTGKLGYSLSPVGKSLQVTLGTPVSRAKVSDLSWRLRCCYLFEEVLTSGSIFFMYILGRGYRGLFQDTDLLRFVPNQACGGDSMAILDSLEAESPMASNSQRLDSSGKLGEIKSDCSGIVWDLERLTNLSLQLSGKKLIFAFDGTSSEAFRTSGTLSLLNLVDPTSAAASPIGGMEATVDKPFMFSCNVISKLYFFDLQVYHAMVAFLEIFTSAITS</sequence>
<gene>
    <name evidence="2" type="ORF">B296_00005173</name>
</gene>
<evidence type="ECO:0000256" key="1">
    <source>
        <dbReference type="ARBA" id="ARBA00022574"/>
    </source>
</evidence>
<evidence type="ECO:0000313" key="2">
    <source>
        <dbReference type="EMBL" id="RRT81723.1"/>
    </source>
</evidence>
<comment type="caution">
    <text evidence="2">The sequence shown here is derived from an EMBL/GenBank/DDBJ whole genome shotgun (WGS) entry which is preliminary data.</text>
</comment>
<dbReference type="AlphaFoldDB" id="A0A427AZN3"/>
<organism evidence="2 3">
    <name type="scientific">Ensete ventricosum</name>
    <name type="common">Abyssinian banana</name>
    <name type="synonym">Musa ensete</name>
    <dbReference type="NCBI Taxonomy" id="4639"/>
    <lineage>
        <taxon>Eukaryota</taxon>
        <taxon>Viridiplantae</taxon>
        <taxon>Streptophyta</taxon>
        <taxon>Embryophyta</taxon>
        <taxon>Tracheophyta</taxon>
        <taxon>Spermatophyta</taxon>
        <taxon>Magnoliopsida</taxon>
        <taxon>Liliopsida</taxon>
        <taxon>Zingiberales</taxon>
        <taxon>Musaceae</taxon>
        <taxon>Ensete</taxon>
    </lineage>
</organism>
<reference evidence="2 3" key="1">
    <citation type="journal article" date="2014" name="Agronomy (Basel)">
        <title>A Draft Genome Sequence for Ensete ventricosum, the Drought-Tolerant Tree Against Hunger.</title>
        <authorList>
            <person name="Harrison J."/>
            <person name="Moore K.A."/>
            <person name="Paszkiewicz K."/>
            <person name="Jones T."/>
            <person name="Grant M."/>
            <person name="Ambacheew D."/>
            <person name="Muzemil S."/>
            <person name="Studholme D.J."/>
        </authorList>
    </citation>
    <scope>NUCLEOTIDE SEQUENCE [LARGE SCALE GENOMIC DNA]</scope>
</reference>
<dbReference type="Gene3D" id="2.60.120.200">
    <property type="match status" value="1"/>
</dbReference>
<dbReference type="PANTHER" id="PTHR46108">
    <property type="entry name" value="BLUE CHEESE"/>
    <property type="match status" value="1"/>
</dbReference>
<dbReference type="InterPro" id="IPR051944">
    <property type="entry name" value="BEACH_domain_protein"/>
</dbReference>
<dbReference type="InterPro" id="IPR013320">
    <property type="entry name" value="ConA-like_dom_sf"/>
</dbReference>
<keyword evidence="1" id="KW-0853">WD repeat</keyword>
<dbReference type="Proteomes" id="UP000287651">
    <property type="component" value="Unassembled WGS sequence"/>
</dbReference>
<dbReference type="InterPro" id="IPR016024">
    <property type="entry name" value="ARM-type_fold"/>
</dbReference>
<dbReference type="PANTHER" id="PTHR46108:SF4">
    <property type="entry name" value="BLUE CHEESE"/>
    <property type="match status" value="1"/>
</dbReference>
<protein>
    <recommendedName>
        <fullName evidence="4">DUF4704 domain-containing protein</fullName>
    </recommendedName>
</protein>